<dbReference type="Gene3D" id="3.30.470.20">
    <property type="entry name" value="ATP-grasp fold, B domain"/>
    <property type="match status" value="2"/>
</dbReference>
<dbReference type="GO" id="GO:0046872">
    <property type="term" value="F:metal ion binding"/>
    <property type="evidence" value="ECO:0007669"/>
    <property type="project" value="InterPro"/>
</dbReference>
<dbReference type="GO" id="GO:0018169">
    <property type="term" value="F:ribosomal S6-glutamic acid ligase activity"/>
    <property type="evidence" value="ECO:0007669"/>
    <property type="project" value="TreeGrafter"/>
</dbReference>
<evidence type="ECO:0000313" key="5">
    <source>
        <dbReference type="Proteomes" id="UP000306544"/>
    </source>
</evidence>
<keyword evidence="1" id="KW-0547">Nucleotide-binding</keyword>
<keyword evidence="5" id="KW-1185">Reference proteome</keyword>
<name>A0A5R9AAL4_9MICC</name>
<dbReference type="GO" id="GO:0005524">
    <property type="term" value="F:ATP binding"/>
    <property type="evidence" value="ECO:0007669"/>
    <property type="project" value="UniProtKB-UniRule"/>
</dbReference>
<accession>A0A5R9AAL4</accession>
<feature type="domain" description="ATP-grasp" evidence="3">
    <location>
        <begin position="138"/>
        <end position="389"/>
    </location>
</feature>
<comment type="caution">
    <text evidence="4">The sequence shown here is derived from an EMBL/GenBank/DDBJ whole genome shotgun (WGS) entry which is preliminary data.</text>
</comment>
<dbReference type="GO" id="GO:0005737">
    <property type="term" value="C:cytoplasm"/>
    <property type="evidence" value="ECO:0007669"/>
    <property type="project" value="TreeGrafter"/>
</dbReference>
<dbReference type="Proteomes" id="UP000306544">
    <property type="component" value="Unassembled WGS sequence"/>
</dbReference>
<dbReference type="AlphaFoldDB" id="A0A5R9AAL4"/>
<evidence type="ECO:0000256" key="2">
    <source>
        <dbReference type="SAM" id="MobiDB-lite"/>
    </source>
</evidence>
<dbReference type="GO" id="GO:0009432">
    <property type="term" value="P:SOS response"/>
    <property type="evidence" value="ECO:0007669"/>
    <property type="project" value="TreeGrafter"/>
</dbReference>
<dbReference type="OrthoDB" id="9803907at2"/>
<proteinExistence type="predicted"/>
<dbReference type="PROSITE" id="PS50975">
    <property type="entry name" value="ATP_GRASP"/>
    <property type="match status" value="1"/>
</dbReference>
<evidence type="ECO:0000259" key="3">
    <source>
        <dbReference type="PROSITE" id="PS50975"/>
    </source>
</evidence>
<protein>
    <submittedName>
        <fullName evidence="4">ATP-grasp domain-containing protein</fullName>
    </submittedName>
</protein>
<evidence type="ECO:0000256" key="1">
    <source>
        <dbReference type="PROSITE-ProRule" id="PRU00409"/>
    </source>
</evidence>
<dbReference type="PANTHER" id="PTHR21621">
    <property type="entry name" value="RIBOSOMAL PROTEIN S6 MODIFICATION PROTEIN"/>
    <property type="match status" value="1"/>
</dbReference>
<dbReference type="PANTHER" id="PTHR21621:SF0">
    <property type="entry name" value="BETA-CITRYLGLUTAMATE SYNTHASE B-RELATED"/>
    <property type="match status" value="1"/>
</dbReference>
<gene>
    <name evidence="4" type="ORF">FEF27_07915</name>
</gene>
<dbReference type="EMBL" id="VAWA01000008">
    <property type="protein sequence ID" value="TLP75570.1"/>
    <property type="molecule type" value="Genomic_DNA"/>
</dbReference>
<reference evidence="4 5" key="1">
    <citation type="submission" date="2019-05" db="EMBL/GenBank/DDBJ databases">
        <title>Nesterenkonia sp. GY239, isolated from the Southern Atlantic Ocean.</title>
        <authorList>
            <person name="Zhang G."/>
        </authorList>
    </citation>
    <scope>NUCLEOTIDE SEQUENCE [LARGE SCALE GENOMIC DNA]</scope>
    <source>
        <strain evidence="4 5">GY239</strain>
    </source>
</reference>
<dbReference type="InterPro" id="IPR003806">
    <property type="entry name" value="ATP-grasp_PylC-type"/>
</dbReference>
<organism evidence="4 5">
    <name type="scientific">Nesterenkonia sphaerica</name>
    <dbReference type="NCBI Taxonomy" id="1804988"/>
    <lineage>
        <taxon>Bacteria</taxon>
        <taxon>Bacillati</taxon>
        <taxon>Actinomycetota</taxon>
        <taxon>Actinomycetes</taxon>
        <taxon>Micrococcales</taxon>
        <taxon>Micrococcaceae</taxon>
        <taxon>Nesterenkonia</taxon>
    </lineage>
</organism>
<evidence type="ECO:0000313" key="4">
    <source>
        <dbReference type="EMBL" id="TLP75570.1"/>
    </source>
</evidence>
<dbReference type="SUPFAM" id="SSF56059">
    <property type="entry name" value="Glutathione synthetase ATP-binding domain-like"/>
    <property type="match status" value="1"/>
</dbReference>
<keyword evidence="1" id="KW-0067">ATP-binding</keyword>
<dbReference type="Pfam" id="PF02655">
    <property type="entry name" value="ATP-grasp_3"/>
    <property type="match status" value="1"/>
</dbReference>
<feature type="region of interest" description="Disordered" evidence="2">
    <location>
        <begin position="1"/>
        <end position="24"/>
    </location>
</feature>
<sequence>MGPATGTSVARCRGASHARSRGGQGLLRIPGSRFAEVQGRRCLITNAAIPDLLWEDMETAIRLWVPEWTHFNRFSRWPGHKADVADSAAALGLTVEREGRLMTILRNGAPCGMLNGMTPSLASSPATAAVRNKDLTKRLLSRAAETPVPAGRTFRADRFSEAQAYVAKAPQSSWVVKPASGRQGAGISVGVSQTGLEWAWGRATAAAPATSKAEVLVEEFIPGVDLRAYVVNDAAVAVAVRLPPFVVGDGMSSLEALIAFLKESREVHAYLRTKQIQIDSTVLQSQSMGGESIPAKDQIIFLNATANLSAGGVSVDVTEEVSPLVKDMAVAAVATFPGLRAAGVDLISQDPRTGKGARIIELNTAPNSVVHQYPAFGHPRNVTHALVSAF</sequence>
<dbReference type="InterPro" id="IPR011761">
    <property type="entry name" value="ATP-grasp"/>
</dbReference>